<dbReference type="InterPro" id="IPR001986">
    <property type="entry name" value="Enolpyruvate_Tfrase_dom"/>
</dbReference>
<proteinExistence type="inferred from homology"/>
<feature type="binding site" evidence="7">
    <location>
        <position position="394"/>
    </location>
    <ligand>
        <name>phosphoenolpyruvate</name>
        <dbReference type="ChEBI" id="CHEBI:58702"/>
    </ligand>
</feature>
<feature type="binding site" evidence="7">
    <location>
        <position position="174"/>
    </location>
    <ligand>
        <name>3-phosphoshikimate</name>
        <dbReference type="ChEBI" id="CHEBI:145989"/>
    </ligand>
</feature>
<dbReference type="Gene3D" id="3.65.10.10">
    <property type="entry name" value="Enolpyruvate transferase domain"/>
    <property type="match status" value="2"/>
</dbReference>
<sequence length="443" mass="46337">MENRIVYSSKVGGTIRAPASKSALQRAIACAVLAQGKSRIIGDPLCDDAQAALHIAEGLGATVHVSDGAIEIEGSEQFLQEDGTGTTSLEQQEPLMLSCGESGLCMRMFAPVAALLDRPVQMEAEGSLRKRPMAMVESALHAFGADCAAQEGLPPLFVRGPLQPKLATLDAKGSSQLVTGLLISLPVLHGDSELGVENLVSAGYLDLTLEICSQFGVHIDKVSSDGRTARFLIKGNQSYRPASLRVEGDWSGAAFLAVAAAIAGKPEGLRIQGLKNDSLQPDRAIVDVLALAGARVQFDGSDVIVQPGDCLPFEFDATDCPDLFPPLAVLASVAKGISSIQGVHRLSVKESNRALALQDMLANIGIHSKIVDDALQISGGHFSGGRVESHNDHRIAMAAAIAGLAAANPVAIEGAECVAKSWPGFFEDLQSISSAPNLVPELK</sequence>
<dbReference type="HAMAP" id="MF_00210">
    <property type="entry name" value="EPSP_synth"/>
    <property type="match status" value="1"/>
</dbReference>
<comment type="similarity">
    <text evidence="2 7">Belongs to the EPSP synthase family.</text>
</comment>
<dbReference type="InterPro" id="IPR006264">
    <property type="entry name" value="EPSP_synthase"/>
</dbReference>
<comment type="catalytic activity">
    <reaction evidence="6">
        <text>3-phosphoshikimate + phosphoenolpyruvate = 5-O-(1-carboxyvinyl)-3-phosphoshikimate + phosphate</text>
        <dbReference type="Rhea" id="RHEA:21256"/>
        <dbReference type="ChEBI" id="CHEBI:43474"/>
        <dbReference type="ChEBI" id="CHEBI:57701"/>
        <dbReference type="ChEBI" id="CHEBI:58702"/>
        <dbReference type="ChEBI" id="CHEBI:145989"/>
        <dbReference type="EC" id="2.5.1.19"/>
    </reaction>
    <physiologicalReaction direction="left-to-right" evidence="6">
        <dbReference type="Rhea" id="RHEA:21257"/>
    </physiologicalReaction>
</comment>
<dbReference type="AlphaFoldDB" id="A0A3P3XLY2"/>
<dbReference type="GO" id="GO:0005737">
    <property type="term" value="C:cytoplasm"/>
    <property type="evidence" value="ECO:0007669"/>
    <property type="project" value="UniProtKB-SubCell"/>
</dbReference>
<comment type="subcellular location">
    <subcellularLocation>
        <location evidence="7">Cytoplasm</location>
    </subcellularLocation>
</comment>
<dbReference type="InterPro" id="IPR036968">
    <property type="entry name" value="Enolpyruvate_Tfrase_sf"/>
</dbReference>
<keyword evidence="7" id="KW-0963">Cytoplasm</keyword>
<dbReference type="PANTHER" id="PTHR21090">
    <property type="entry name" value="AROM/DEHYDROQUINATE SYNTHASE"/>
    <property type="match status" value="1"/>
</dbReference>
<dbReference type="GO" id="GO:0008652">
    <property type="term" value="P:amino acid biosynthetic process"/>
    <property type="evidence" value="ECO:0007669"/>
    <property type="project" value="UniProtKB-KW"/>
</dbReference>
<evidence type="ECO:0000256" key="3">
    <source>
        <dbReference type="ARBA" id="ARBA00022605"/>
    </source>
</evidence>
<comment type="caution">
    <text evidence="7">Lacks conserved residue(s) required for the propagation of feature annotation.</text>
</comment>
<feature type="binding site" evidence="7">
    <location>
        <position position="353"/>
    </location>
    <ligand>
        <name>phosphoenolpyruvate</name>
        <dbReference type="ChEBI" id="CHEBI:58702"/>
    </ligand>
</feature>
<dbReference type="GO" id="GO:0003866">
    <property type="term" value="F:3-phosphoshikimate 1-carboxyvinyltransferase activity"/>
    <property type="evidence" value="ECO:0007669"/>
    <property type="project" value="UniProtKB-UniRule"/>
</dbReference>
<gene>
    <name evidence="7 9" type="primary">aroA</name>
    <name evidence="9" type="ORF">SPIROBIBN47_80040</name>
</gene>
<feature type="binding site" evidence="7">
    <location>
        <position position="26"/>
    </location>
    <ligand>
        <name>3-phosphoshikimate</name>
        <dbReference type="ChEBI" id="CHEBI:145989"/>
    </ligand>
</feature>
<organism evidence="9">
    <name type="scientific">uncultured spirochete</name>
    <dbReference type="NCBI Taxonomy" id="156406"/>
    <lineage>
        <taxon>Bacteria</taxon>
        <taxon>Pseudomonadati</taxon>
        <taxon>Spirochaetota</taxon>
        <taxon>Spirochaetia</taxon>
        <taxon>Spirochaetales</taxon>
        <taxon>environmental samples</taxon>
    </lineage>
</organism>
<feature type="binding site" evidence="7">
    <location>
        <position position="176"/>
    </location>
    <ligand>
        <name>3-phosphoshikimate</name>
        <dbReference type="ChEBI" id="CHEBI:145989"/>
    </ligand>
</feature>
<feature type="binding site" evidence="7">
    <location>
        <position position="22"/>
    </location>
    <ligand>
        <name>3-phosphoshikimate</name>
        <dbReference type="ChEBI" id="CHEBI:145989"/>
    </ligand>
</feature>
<keyword evidence="4 7" id="KW-0808">Transferase</keyword>
<feature type="binding site" evidence="7">
    <location>
        <position position="322"/>
    </location>
    <ligand>
        <name>3-phosphoshikimate</name>
        <dbReference type="ChEBI" id="CHEBI:145989"/>
    </ligand>
</feature>
<evidence type="ECO:0000256" key="2">
    <source>
        <dbReference type="ARBA" id="ARBA00009948"/>
    </source>
</evidence>
<dbReference type="SUPFAM" id="SSF55205">
    <property type="entry name" value="EPT/RTPC-like"/>
    <property type="match status" value="1"/>
</dbReference>
<evidence type="ECO:0000256" key="4">
    <source>
        <dbReference type="ARBA" id="ARBA00022679"/>
    </source>
</evidence>
<evidence type="ECO:0000256" key="7">
    <source>
        <dbReference type="HAMAP-Rule" id="MF_00210"/>
    </source>
</evidence>
<dbReference type="GO" id="GO:0009423">
    <property type="term" value="P:chorismate biosynthetic process"/>
    <property type="evidence" value="ECO:0007669"/>
    <property type="project" value="UniProtKB-UniRule"/>
</dbReference>
<feature type="binding site" evidence="7">
    <location>
        <position position="175"/>
    </location>
    <ligand>
        <name>3-phosphoshikimate</name>
        <dbReference type="ChEBI" id="CHEBI:145989"/>
    </ligand>
</feature>
<dbReference type="UniPathway" id="UPA00053">
    <property type="reaction ID" value="UER00089"/>
</dbReference>
<evidence type="ECO:0000256" key="6">
    <source>
        <dbReference type="ARBA" id="ARBA00044633"/>
    </source>
</evidence>
<dbReference type="GO" id="GO:0009073">
    <property type="term" value="P:aromatic amino acid family biosynthetic process"/>
    <property type="evidence" value="ECO:0007669"/>
    <property type="project" value="UniProtKB-KW"/>
</dbReference>
<dbReference type="EC" id="2.5.1.19" evidence="7"/>
<comment type="pathway">
    <text evidence="1 7">Metabolic intermediate biosynthesis; chorismate biosynthesis; chorismate from D-erythrose 4-phosphate and phosphoenolpyruvate: step 6/7.</text>
</comment>
<comment type="subunit">
    <text evidence="7">Monomer.</text>
</comment>
<evidence type="ECO:0000259" key="8">
    <source>
        <dbReference type="Pfam" id="PF00275"/>
    </source>
</evidence>
<protein>
    <recommendedName>
        <fullName evidence="7">3-phosphoshikimate 1-carboxyvinyltransferase</fullName>
        <ecNumber evidence="7">2.5.1.19</ecNumber>
    </recommendedName>
    <alternativeName>
        <fullName evidence="7">5-enolpyruvylshikimate-3-phosphate synthase</fullName>
        <shortName evidence="7">EPSP synthase</shortName>
        <shortName evidence="7">EPSPS</shortName>
    </alternativeName>
</protein>
<feature type="binding site" evidence="7">
    <location>
        <position position="201"/>
    </location>
    <ligand>
        <name>3-phosphoshikimate</name>
        <dbReference type="ChEBI" id="CHEBI:145989"/>
    </ligand>
</feature>
<evidence type="ECO:0000313" key="9">
    <source>
        <dbReference type="EMBL" id="SLM15852.1"/>
    </source>
</evidence>
<dbReference type="NCBIfam" id="TIGR01356">
    <property type="entry name" value="aroA"/>
    <property type="match status" value="1"/>
</dbReference>
<feature type="domain" description="Enolpyruvate transferase" evidence="8">
    <location>
        <begin position="8"/>
        <end position="429"/>
    </location>
</feature>
<feature type="binding site" evidence="7">
    <location>
        <position position="176"/>
    </location>
    <ligand>
        <name>phosphoenolpyruvate</name>
        <dbReference type="ChEBI" id="CHEBI:58702"/>
    </ligand>
</feature>
<feature type="binding site" evidence="7">
    <location>
        <position position="21"/>
    </location>
    <ligand>
        <name>phosphoenolpyruvate</name>
        <dbReference type="ChEBI" id="CHEBI:58702"/>
    </ligand>
</feature>
<dbReference type="PANTHER" id="PTHR21090:SF5">
    <property type="entry name" value="PENTAFUNCTIONAL AROM POLYPEPTIDE"/>
    <property type="match status" value="1"/>
</dbReference>
<keyword evidence="5 7" id="KW-0057">Aromatic amino acid biosynthesis</keyword>
<evidence type="ECO:0000256" key="1">
    <source>
        <dbReference type="ARBA" id="ARBA00004811"/>
    </source>
</evidence>
<evidence type="ECO:0000256" key="5">
    <source>
        <dbReference type="ARBA" id="ARBA00023141"/>
    </source>
</evidence>
<dbReference type="PIRSF" id="PIRSF000505">
    <property type="entry name" value="EPSPS"/>
    <property type="match status" value="1"/>
</dbReference>
<feature type="binding site" evidence="7">
    <location>
        <position position="420"/>
    </location>
    <ligand>
        <name>phosphoenolpyruvate</name>
        <dbReference type="ChEBI" id="CHEBI:58702"/>
    </ligand>
</feature>
<name>A0A3P3XLY2_9SPIR</name>
<accession>A0A3P3XLY2</accession>
<feature type="active site" description="Proton acceptor" evidence="7">
    <location>
        <position position="322"/>
    </location>
</feature>
<comment type="function">
    <text evidence="7">Catalyzes the transfer of the enolpyruvyl moiety of phosphoenolpyruvate (PEP) to the 5-hydroxyl of shikimate-3-phosphate (S3P) to produce enolpyruvyl shikimate-3-phosphate and inorganic phosphate.</text>
</comment>
<keyword evidence="3 7" id="KW-0028">Amino-acid biosynthesis</keyword>
<dbReference type="Pfam" id="PF00275">
    <property type="entry name" value="EPSP_synthase"/>
    <property type="match status" value="1"/>
</dbReference>
<dbReference type="InterPro" id="IPR013792">
    <property type="entry name" value="RNA3'P_cycl/enolpyr_Trfase_a/b"/>
</dbReference>
<feature type="binding site" evidence="7">
    <location>
        <position position="131"/>
    </location>
    <ligand>
        <name>phosphoenolpyruvate</name>
        <dbReference type="ChEBI" id="CHEBI:58702"/>
    </ligand>
</feature>
<feature type="binding site" evidence="7">
    <location>
        <position position="349"/>
    </location>
    <ligand>
        <name>3-phosphoshikimate</name>
        <dbReference type="ChEBI" id="CHEBI:145989"/>
    </ligand>
</feature>
<dbReference type="EMBL" id="FWDM01000040">
    <property type="protein sequence ID" value="SLM15852.1"/>
    <property type="molecule type" value="Genomic_DNA"/>
</dbReference>
<feature type="binding site" evidence="7">
    <location>
        <position position="21"/>
    </location>
    <ligand>
        <name>3-phosphoshikimate</name>
        <dbReference type="ChEBI" id="CHEBI:145989"/>
    </ligand>
</feature>
<feature type="binding site" evidence="7">
    <location>
        <position position="103"/>
    </location>
    <ligand>
        <name>phosphoenolpyruvate</name>
        <dbReference type="ChEBI" id="CHEBI:58702"/>
    </ligand>
</feature>
<reference evidence="9" key="1">
    <citation type="submission" date="2017-02" db="EMBL/GenBank/DDBJ databases">
        <authorList>
            <person name="Regsiter A."/>
            <person name="William W."/>
        </authorList>
    </citation>
    <scope>NUCLEOTIDE SEQUENCE</scope>
    <source>
        <strain evidence="9">Bib</strain>
    </source>
</reference>